<keyword evidence="2 6" id="KW-0645">Protease</keyword>
<dbReference type="InterPro" id="IPR001254">
    <property type="entry name" value="Trypsin_dom"/>
</dbReference>
<evidence type="ECO:0000313" key="9">
    <source>
        <dbReference type="Proteomes" id="UP001652740"/>
    </source>
</evidence>
<feature type="chain" id="PRO_5045630840" evidence="7">
    <location>
        <begin position="25"/>
        <end position="273"/>
    </location>
</feature>
<evidence type="ECO:0000256" key="3">
    <source>
        <dbReference type="ARBA" id="ARBA00022801"/>
    </source>
</evidence>
<keyword evidence="7" id="KW-0732">Signal</keyword>
<dbReference type="Pfam" id="PF00089">
    <property type="entry name" value="Trypsin"/>
    <property type="match status" value="1"/>
</dbReference>
<evidence type="ECO:0000256" key="7">
    <source>
        <dbReference type="SAM" id="SignalP"/>
    </source>
</evidence>
<evidence type="ECO:0000256" key="1">
    <source>
        <dbReference type="ARBA" id="ARBA00007664"/>
    </source>
</evidence>
<comment type="similarity">
    <text evidence="1">Belongs to the peptidase S1 family.</text>
</comment>
<keyword evidence="5" id="KW-1015">Disulfide bond</keyword>
<proteinExistence type="inferred from homology"/>
<name>A0ABM3MI23_GALME</name>
<dbReference type="CDD" id="cd00190">
    <property type="entry name" value="Tryp_SPc"/>
    <property type="match status" value="1"/>
</dbReference>
<dbReference type="PANTHER" id="PTHR24276">
    <property type="entry name" value="POLYSERASE-RELATED"/>
    <property type="match status" value="1"/>
</dbReference>
<evidence type="ECO:0000256" key="2">
    <source>
        <dbReference type="ARBA" id="ARBA00022670"/>
    </source>
</evidence>
<dbReference type="InterPro" id="IPR018114">
    <property type="entry name" value="TRYPSIN_HIS"/>
</dbReference>
<dbReference type="GeneID" id="113514030"/>
<dbReference type="InterPro" id="IPR009003">
    <property type="entry name" value="Peptidase_S1_PA"/>
</dbReference>
<keyword evidence="4 6" id="KW-0720">Serine protease</keyword>
<dbReference type="Gene3D" id="2.40.10.10">
    <property type="entry name" value="Trypsin-like serine proteases"/>
    <property type="match status" value="1"/>
</dbReference>
<evidence type="ECO:0000256" key="5">
    <source>
        <dbReference type="ARBA" id="ARBA00023157"/>
    </source>
</evidence>
<feature type="domain" description="Peptidase S1" evidence="8">
    <location>
        <begin position="36"/>
        <end position="261"/>
    </location>
</feature>
<reference evidence="10" key="1">
    <citation type="submission" date="2025-08" db="UniProtKB">
        <authorList>
            <consortium name="RefSeq"/>
        </authorList>
    </citation>
    <scope>IDENTIFICATION</scope>
    <source>
        <tissue evidence="10">Whole larvae</tissue>
    </source>
</reference>
<dbReference type="PRINTS" id="PR00722">
    <property type="entry name" value="CHYMOTRYPSIN"/>
</dbReference>
<dbReference type="InterPro" id="IPR050430">
    <property type="entry name" value="Peptidase_S1"/>
</dbReference>
<evidence type="ECO:0000256" key="4">
    <source>
        <dbReference type="ARBA" id="ARBA00022825"/>
    </source>
</evidence>
<feature type="signal peptide" evidence="7">
    <location>
        <begin position="1"/>
        <end position="24"/>
    </location>
</feature>
<evidence type="ECO:0000256" key="6">
    <source>
        <dbReference type="RuleBase" id="RU363034"/>
    </source>
</evidence>
<dbReference type="PANTHER" id="PTHR24276:SF91">
    <property type="entry name" value="AT26814P-RELATED"/>
    <property type="match status" value="1"/>
</dbReference>
<dbReference type="PROSITE" id="PS00135">
    <property type="entry name" value="TRYPSIN_SER"/>
    <property type="match status" value="1"/>
</dbReference>
<evidence type="ECO:0000313" key="10">
    <source>
        <dbReference type="RefSeq" id="XP_052751036.1"/>
    </source>
</evidence>
<evidence type="ECO:0000259" key="8">
    <source>
        <dbReference type="PROSITE" id="PS50240"/>
    </source>
</evidence>
<dbReference type="Proteomes" id="UP001652740">
    <property type="component" value="Unplaced"/>
</dbReference>
<dbReference type="InterPro" id="IPR001314">
    <property type="entry name" value="Peptidase_S1A"/>
</dbReference>
<dbReference type="SMART" id="SM00020">
    <property type="entry name" value="Tryp_SPc"/>
    <property type="match status" value="1"/>
</dbReference>
<organism evidence="9 10">
    <name type="scientific">Galleria mellonella</name>
    <name type="common">Greater wax moth</name>
    <dbReference type="NCBI Taxonomy" id="7137"/>
    <lineage>
        <taxon>Eukaryota</taxon>
        <taxon>Metazoa</taxon>
        <taxon>Ecdysozoa</taxon>
        <taxon>Arthropoda</taxon>
        <taxon>Hexapoda</taxon>
        <taxon>Insecta</taxon>
        <taxon>Pterygota</taxon>
        <taxon>Neoptera</taxon>
        <taxon>Endopterygota</taxon>
        <taxon>Lepidoptera</taxon>
        <taxon>Glossata</taxon>
        <taxon>Ditrysia</taxon>
        <taxon>Pyraloidea</taxon>
        <taxon>Pyralidae</taxon>
        <taxon>Galleriinae</taxon>
        <taxon>Galleria</taxon>
    </lineage>
</organism>
<dbReference type="PROSITE" id="PS00134">
    <property type="entry name" value="TRYPSIN_HIS"/>
    <property type="match status" value="1"/>
</dbReference>
<dbReference type="RefSeq" id="XP_052751036.1">
    <property type="nucleotide sequence ID" value="XM_052895076.1"/>
</dbReference>
<keyword evidence="3 6" id="KW-0378">Hydrolase</keyword>
<gene>
    <name evidence="10" type="primary">LOC113514030</name>
</gene>
<protein>
    <submittedName>
        <fullName evidence="10">Vitellin-degrading protease-like</fullName>
    </submittedName>
</protein>
<dbReference type="PROSITE" id="PS50240">
    <property type="entry name" value="TRYPSIN_DOM"/>
    <property type="match status" value="1"/>
</dbReference>
<accession>A0ABM3MI23</accession>
<dbReference type="InterPro" id="IPR043504">
    <property type="entry name" value="Peptidase_S1_PA_chymotrypsin"/>
</dbReference>
<dbReference type="InterPro" id="IPR033116">
    <property type="entry name" value="TRYPSIN_SER"/>
</dbReference>
<keyword evidence="9" id="KW-1185">Reference proteome</keyword>
<dbReference type="SUPFAM" id="SSF50494">
    <property type="entry name" value="Trypsin-like serine proteases"/>
    <property type="match status" value="1"/>
</dbReference>
<sequence length="273" mass="29497">MMASYYITMYKLLLGVAVFGFVSSAPTLKSAENVRIVGGEDVEISEAPYQASILYLGRHSCGGAIISKNIIVTAAHCMMAPNPSDYEVRVGSSSNTRGGDVYSVGDFVSHPGFSYKGMDSDIALIWLSRPIVFNENASSIDLMESGKELEDGDMAIVTGWGNTVEGGGNPKILQKTQVPKVNERDCYHAYSPDYTITSRMLCAGYPEGGKDACQGDSGGPLVHGNKLVGVVSWGLGCARPQYPGVYAKISALRTWLDEHIAYLRLKHVLRAFH</sequence>